<dbReference type="Pfam" id="PF00589">
    <property type="entry name" value="Phage_integrase"/>
    <property type="match status" value="1"/>
</dbReference>
<evidence type="ECO:0000313" key="5">
    <source>
        <dbReference type="EMBL" id="KAG0288538.1"/>
    </source>
</evidence>
<dbReference type="InterPro" id="IPR011010">
    <property type="entry name" value="DNA_brk_join_enz"/>
</dbReference>
<organism evidence="5 6">
    <name type="scientific">Linnemannia gamsii</name>
    <dbReference type="NCBI Taxonomy" id="64522"/>
    <lineage>
        <taxon>Eukaryota</taxon>
        <taxon>Fungi</taxon>
        <taxon>Fungi incertae sedis</taxon>
        <taxon>Mucoromycota</taxon>
        <taxon>Mortierellomycotina</taxon>
        <taxon>Mortierellomycetes</taxon>
        <taxon>Mortierellales</taxon>
        <taxon>Mortierellaceae</taxon>
        <taxon>Linnemannia</taxon>
    </lineage>
</organism>
<dbReference type="PANTHER" id="PTHR30349">
    <property type="entry name" value="PHAGE INTEGRASE-RELATED"/>
    <property type="match status" value="1"/>
</dbReference>
<gene>
    <name evidence="5" type="ORF">BGZ96_007719</name>
</gene>
<protein>
    <recommendedName>
        <fullName evidence="7">Integrase</fullName>
    </recommendedName>
</protein>
<dbReference type="SUPFAM" id="SSF56349">
    <property type="entry name" value="DNA breaking-rejoining enzymes"/>
    <property type="match status" value="1"/>
</dbReference>
<dbReference type="PANTHER" id="PTHR30349:SF81">
    <property type="entry name" value="TYROSINE RECOMBINASE XERC"/>
    <property type="match status" value="1"/>
</dbReference>
<dbReference type="PROSITE" id="PS51898">
    <property type="entry name" value="TYR_RECOMBINASE"/>
    <property type="match status" value="1"/>
</dbReference>
<evidence type="ECO:0000259" key="4">
    <source>
        <dbReference type="PROSITE" id="PS51900"/>
    </source>
</evidence>
<sequence>MPIEQGCSPNTCETYAHAFRLLFIFASKRLGLRPSQLCLEQLDVTLILDFLSHIEAQRGNCAATRNGRLAAIKAFIRYVEFRVPSALAQARQIHAIPGKRHDQGLVRHLTMDEVRAIINAPDVTTRLGIRDRAMLHLCFAGGLRVSELVGLPLVNLSLQQMPSIRVLGKGRRERCLPLWKETTTDLRAWLAVRGAVPVPELFVNAEGATMTRAGFEYILAKHTRTAAKSCPSLSERTVSPHQLRHSCAITMLQATRDIRKVALWLGHTDIRTTEIYLRVDPSEKLEAVEVALPLGLRRGRFKAPDALIASLFDPG</sequence>
<dbReference type="Proteomes" id="UP001194696">
    <property type="component" value="Unassembled WGS sequence"/>
</dbReference>
<evidence type="ECO:0000313" key="6">
    <source>
        <dbReference type="Proteomes" id="UP001194696"/>
    </source>
</evidence>
<keyword evidence="2" id="KW-0233">DNA recombination</keyword>
<dbReference type="InterPro" id="IPR044068">
    <property type="entry name" value="CB"/>
</dbReference>
<evidence type="ECO:0008006" key="7">
    <source>
        <dbReference type="Google" id="ProtNLM"/>
    </source>
</evidence>
<feature type="domain" description="Tyr recombinase" evidence="3">
    <location>
        <begin position="104"/>
        <end position="289"/>
    </location>
</feature>
<dbReference type="InterPro" id="IPR013762">
    <property type="entry name" value="Integrase-like_cat_sf"/>
</dbReference>
<dbReference type="InterPro" id="IPR050090">
    <property type="entry name" value="Tyrosine_recombinase_XerCD"/>
</dbReference>
<accession>A0ABQ7K0X9</accession>
<dbReference type="PROSITE" id="PS51900">
    <property type="entry name" value="CB"/>
    <property type="match status" value="1"/>
</dbReference>
<name>A0ABQ7K0X9_9FUNG</name>
<dbReference type="InterPro" id="IPR002104">
    <property type="entry name" value="Integrase_catalytic"/>
</dbReference>
<dbReference type="Gene3D" id="1.10.443.10">
    <property type="entry name" value="Intergrase catalytic core"/>
    <property type="match status" value="1"/>
</dbReference>
<proteinExistence type="predicted"/>
<reference evidence="5 6" key="1">
    <citation type="journal article" date="2020" name="Fungal Divers.">
        <title>Resolving the Mortierellaceae phylogeny through synthesis of multi-gene phylogenetics and phylogenomics.</title>
        <authorList>
            <person name="Vandepol N."/>
            <person name="Liber J."/>
            <person name="Desiro A."/>
            <person name="Na H."/>
            <person name="Kennedy M."/>
            <person name="Barry K."/>
            <person name="Grigoriev I.V."/>
            <person name="Miller A.N."/>
            <person name="O'Donnell K."/>
            <person name="Stajich J.E."/>
            <person name="Bonito G."/>
        </authorList>
    </citation>
    <scope>NUCLEOTIDE SEQUENCE [LARGE SCALE GENOMIC DNA]</scope>
    <source>
        <strain evidence="5 6">AD045</strain>
    </source>
</reference>
<evidence type="ECO:0000256" key="2">
    <source>
        <dbReference type="ARBA" id="ARBA00023172"/>
    </source>
</evidence>
<comment type="caution">
    <text evidence="5">The sequence shown here is derived from an EMBL/GenBank/DDBJ whole genome shotgun (WGS) entry which is preliminary data.</text>
</comment>
<keyword evidence="1" id="KW-0238">DNA-binding</keyword>
<dbReference type="Gene3D" id="1.10.150.130">
    <property type="match status" value="1"/>
</dbReference>
<feature type="domain" description="Core-binding (CB)" evidence="4">
    <location>
        <begin position="1"/>
        <end position="80"/>
    </location>
</feature>
<evidence type="ECO:0000256" key="1">
    <source>
        <dbReference type="ARBA" id="ARBA00023125"/>
    </source>
</evidence>
<dbReference type="EMBL" id="JAAAIM010000404">
    <property type="protein sequence ID" value="KAG0288538.1"/>
    <property type="molecule type" value="Genomic_DNA"/>
</dbReference>
<dbReference type="InterPro" id="IPR010998">
    <property type="entry name" value="Integrase_recombinase_N"/>
</dbReference>
<keyword evidence="6" id="KW-1185">Reference proteome</keyword>
<evidence type="ECO:0000259" key="3">
    <source>
        <dbReference type="PROSITE" id="PS51898"/>
    </source>
</evidence>